<keyword evidence="1" id="KW-1133">Transmembrane helix</keyword>
<protein>
    <submittedName>
        <fullName evidence="2">Uncharacterized protein</fullName>
    </submittedName>
</protein>
<comment type="caution">
    <text evidence="2">The sequence shown here is derived from an EMBL/GenBank/DDBJ whole genome shotgun (WGS) entry which is preliminary data.</text>
</comment>
<sequence length="143" mass="15359">MPTTANGGIPTPIVIHIPIAIHIQMATSISTPATVIVSRSSDPAPTERPITRPSGVPTRVVVGSAIGGAGALLILLAALVGFRMRRQRRRTKKLLPHPYDAHLHHVQPSVNPELTSLLVAQVEDIRVAATRTQLPPVYRKTRG</sequence>
<keyword evidence="1" id="KW-0472">Membrane</keyword>
<accession>A0AAD7I9T3</accession>
<evidence type="ECO:0000313" key="2">
    <source>
        <dbReference type="EMBL" id="KAJ7737083.1"/>
    </source>
</evidence>
<dbReference type="EMBL" id="JARKIB010000118">
    <property type="protein sequence ID" value="KAJ7737083.1"/>
    <property type="molecule type" value="Genomic_DNA"/>
</dbReference>
<dbReference type="Proteomes" id="UP001215598">
    <property type="component" value="Unassembled WGS sequence"/>
</dbReference>
<gene>
    <name evidence="2" type="ORF">B0H16DRAFT_1695173</name>
</gene>
<dbReference type="AlphaFoldDB" id="A0AAD7I9T3"/>
<evidence type="ECO:0000256" key="1">
    <source>
        <dbReference type="SAM" id="Phobius"/>
    </source>
</evidence>
<evidence type="ECO:0000313" key="3">
    <source>
        <dbReference type="Proteomes" id="UP001215598"/>
    </source>
</evidence>
<keyword evidence="1" id="KW-0812">Transmembrane</keyword>
<name>A0AAD7I9T3_9AGAR</name>
<reference evidence="2" key="1">
    <citation type="submission" date="2023-03" db="EMBL/GenBank/DDBJ databases">
        <title>Massive genome expansion in bonnet fungi (Mycena s.s.) driven by repeated elements and novel gene families across ecological guilds.</title>
        <authorList>
            <consortium name="Lawrence Berkeley National Laboratory"/>
            <person name="Harder C.B."/>
            <person name="Miyauchi S."/>
            <person name="Viragh M."/>
            <person name="Kuo A."/>
            <person name="Thoen E."/>
            <person name="Andreopoulos B."/>
            <person name="Lu D."/>
            <person name="Skrede I."/>
            <person name="Drula E."/>
            <person name="Henrissat B."/>
            <person name="Morin E."/>
            <person name="Kohler A."/>
            <person name="Barry K."/>
            <person name="LaButti K."/>
            <person name="Morin E."/>
            <person name="Salamov A."/>
            <person name="Lipzen A."/>
            <person name="Mereny Z."/>
            <person name="Hegedus B."/>
            <person name="Baldrian P."/>
            <person name="Stursova M."/>
            <person name="Weitz H."/>
            <person name="Taylor A."/>
            <person name="Grigoriev I.V."/>
            <person name="Nagy L.G."/>
            <person name="Martin F."/>
            <person name="Kauserud H."/>
        </authorList>
    </citation>
    <scope>NUCLEOTIDE SEQUENCE</scope>
    <source>
        <strain evidence="2">CBHHK182m</strain>
    </source>
</reference>
<keyword evidence="3" id="KW-1185">Reference proteome</keyword>
<feature type="transmembrane region" description="Helical" evidence="1">
    <location>
        <begin position="60"/>
        <end position="82"/>
    </location>
</feature>
<organism evidence="2 3">
    <name type="scientific">Mycena metata</name>
    <dbReference type="NCBI Taxonomy" id="1033252"/>
    <lineage>
        <taxon>Eukaryota</taxon>
        <taxon>Fungi</taxon>
        <taxon>Dikarya</taxon>
        <taxon>Basidiomycota</taxon>
        <taxon>Agaricomycotina</taxon>
        <taxon>Agaricomycetes</taxon>
        <taxon>Agaricomycetidae</taxon>
        <taxon>Agaricales</taxon>
        <taxon>Marasmiineae</taxon>
        <taxon>Mycenaceae</taxon>
        <taxon>Mycena</taxon>
    </lineage>
</organism>
<proteinExistence type="predicted"/>